<dbReference type="SFLD" id="SFLDG01135">
    <property type="entry name" value="C1.5.6:_HAD__Beta-PGM__Phospha"/>
    <property type="match status" value="1"/>
</dbReference>
<dbReference type="PANTHER" id="PTHR46193">
    <property type="entry name" value="6-PHOSPHOGLUCONATE PHOSPHATASE"/>
    <property type="match status" value="1"/>
</dbReference>
<evidence type="ECO:0000256" key="12">
    <source>
        <dbReference type="PIRSR" id="PIRSR610972-3"/>
    </source>
</evidence>
<feature type="active site" description="Proton donor/acceptor" evidence="10">
    <location>
        <position position="9"/>
    </location>
</feature>
<feature type="binding site" evidence="12">
    <location>
        <position position="169"/>
    </location>
    <ligand>
        <name>Mg(2+)</name>
        <dbReference type="ChEBI" id="CHEBI:18420"/>
    </ligand>
</feature>
<evidence type="ECO:0000313" key="15">
    <source>
        <dbReference type="Proteomes" id="UP000245845"/>
    </source>
</evidence>
<evidence type="ECO:0000256" key="7">
    <source>
        <dbReference type="ARBA" id="ARBA00044926"/>
    </source>
</evidence>
<keyword evidence="2" id="KW-0597">Phosphoprotein</keyword>
<reference evidence="14 15" key="1">
    <citation type="submission" date="2018-05" db="EMBL/GenBank/DDBJ databases">
        <title>The Hungate 1000. A catalogue of reference genomes from the rumen microbiome.</title>
        <authorList>
            <person name="Kelly W."/>
        </authorList>
    </citation>
    <scope>NUCLEOTIDE SEQUENCE [LARGE SCALE GENOMIC DNA]</scope>
    <source>
        <strain evidence="14 15">NLAE-zl-C242</strain>
    </source>
</reference>
<dbReference type="Proteomes" id="UP000245845">
    <property type="component" value="Unassembled WGS sequence"/>
</dbReference>
<keyword evidence="6" id="KW-0119">Carbohydrate metabolism</keyword>
<dbReference type="InterPro" id="IPR010972">
    <property type="entry name" value="Beta-PGM"/>
</dbReference>
<accession>A0A2Y9BFN4</accession>
<dbReference type="NCBIfam" id="TIGR02009">
    <property type="entry name" value="PGMB-YQAB-SF"/>
    <property type="match status" value="1"/>
</dbReference>
<dbReference type="InterPro" id="IPR023198">
    <property type="entry name" value="PGP-like_dom2"/>
</dbReference>
<dbReference type="InterPro" id="IPR006439">
    <property type="entry name" value="HAD-SF_hydro_IA"/>
</dbReference>
<dbReference type="RefSeq" id="WP_109729952.1">
    <property type="nucleotide sequence ID" value="NZ_BAAACK010000006.1"/>
</dbReference>
<evidence type="ECO:0000313" key="14">
    <source>
        <dbReference type="EMBL" id="PWJ31227.1"/>
    </source>
</evidence>
<feature type="site" description="Important for catalytic activity and assists the phosphoryl transfer reaction to Asp8 by balancing charge and orienting the reacting groups" evidence="13">
    <location>
        <position position="144"/>
    </location>
</feature>
<evidence type="ECO:0000256" key="13">
    <source>
        <dbReference type="PIRSR" id="PIRSR610972-4"/>
    </source>
</evidence>
<dbReference type="Pfam" id="PF00702">
    <property type="entry name" value="Hydrolase"/>
    <property type="match status" value="1"/>
</dbReference>
<dbReference type="InterPro" id="IPR010976">
    <property type="entry name" value="B-phosphoglucomutase_hydrolase"/>
</dbReference>
<keyword evidence="3 12" id="KW-0479">Metal-binding</keyword>
<dbReference type="GO" id="GO:0000287">
    <property type="term" value="F:magnesium ion binding"/>
    <property type="evidence" value="ECO:0007669"/>
    <property type="project" value="InterPro"/>
</dbReference>
<feature type="binding site" evidence="11">
    <location>
        <begin position="42"/>
        <end position="47"/>
    </location>
    <ligand>
        <name>substrate</name>
    </ligand>
</feature>
<proteinExistence type="inferred from homology"/>
<dbReference type="Gene3D" id="1.10.150.240">
    <property type="entry name" value="Putative phosphatase, domain 2"/>
    <property type="match status" value="1"/>
</dbReference>
<evidence type="ECO:0000256" key="3">
    <source>
        <dbReference type="ARBA" id="ARBA00022723"/>
    </source>
</evidence>
<feature type="site" description="Important for catalytic activity and assists the phosphoryl transfer reaction to Asp8 by balancing charge and orienting the reacting groups" evidence="13">
    <location>
        <position position="113"/>
    </location>
</feature>
<evidence type="ECO:0000256" key="10">
    <source>
        <dbReference type="PIRSR" id="PIRSR610972-1"/>
    </source>
</evidence>
<dbReference type="SFLD" id="SFLDG01129">
    <property type="entry name" value="C1.5:_HAD__Beta-PGM__Phosphata"/>
    <property type="match status" value="1"/>
</dbReference>
<gene>
    <name evidence="14" type="ORF">A8806_10283</name>
</gene>
<dbReference type="GO" id="GO:0008801">
    <property type="term" value="F:beta-phosphoglucomutase activity"/>
    <property type="evidence" value="ECO:0007669"/>
    <property type="project" value="UniProtKB-EC"/>
</dbReference>
<dbReference type="EC" id="5.4.2.6" evidence="8"/>
<name>A0A2Y9BFN4_9FIRM</name>
<feature type="binding site" evidence="11">
    <location>
        <position position="50"/>
    </location>
    <ligand>
        <name>substrate</name>
    </ligand>
</feature>
<comment type="cofactor">
    <cofactor evidence="12">
        <name>Mg(2+)</name>
        <dbReference type="ChEBI" id="CHEBI:18420"/>
    </cofactor>
    <text evidence="12">Binds 2 magnesium ions per subunit.</text>
</comment>
<evidence type="ECO:0000256" key="8">
    <source>
        <dbReference type="ARBA" id="ARBA00044968"/>
    </source>
</evidence>
<feature type="binding site" evidence="12">
    <location>
        <position position="7"/>
    </location>
    <ligand>
        <name>Mg(2+)</name>
        <dbReference type="ChEBI" id="CHEBI:18420"/>
    </ligand>
</feature>
<dbReference type="Gene3D" id="3.40.50.1000">
    <property type="entry name" value="HAD superfamily/HAD-like"/>
    <property type="match status" value="1"/>
</dbReference>
<dbReference type="GO" id="GO:0005975">
    <property type="term" value="P:carbohydrate metabolic process"/>
    <property type="evidence" value="ECO:0007669"/>
    <property type="project" value="InterPro"/>
</dbReference>
<feature type="binding site" evidence="11">
    <location>
        <position position="75"/>
    </location>
    <ligand>
        <name>substrate</name>
    </ligand>
</feature>
<feature type="binding site" evidence="11">
    <location>
        <position position="144"/>
    </location>
    <ligand>
        <name>substrate</name>
    </ligand>
</feature>
<dbReference type="InterPro" id="IPR036412">
    <property type="entry name" value="HAD-like_sf"/>
</dbReference>
<organism evidence="14 15">
    <name type="scientific">Faecalicatena orotica</name>
    <dbReference type="NCBI Taxonomy" id="1544"/>
    <lineage>
        <taxon>Bacteria</taxon>
        <taxon>Bacillati</taxon>
        <taxon>Bacillota</taxon>
        <taxon>Clostridia</taxon>
        <taxon>Lachnospirales</taxon>
        <taxon>Lachnospiraceae</taxon>
        <taxon>Faecalicatena</taxon>
    </lineage>
</organism>
<comment type="similarity">
    <text evidence="1">Belongs to the HAD-like hydrolase superfamily. CbbY/CbbZ/Gph/YieH family.</text>
</comment>
<feature type="binding site" evidence="11">
    <location>
        <begin position="7"/>
        <end position="9"/>
    </location>
    <ligand>
        <name>substrate</name>
    </ligand>
</feature>
<dbReference type="AlphaFoldDB" id="A0A2Y9BFN4"/>
<feature type="binding site" evidence="12">
    <location>
        <position position="9"/>
    </location>
    <ligand>
        <name>Mg(2+)</name>
        <dbReference type="ChEBI" id="CHEBI:18420"/>
    </ligand>
</feature>
<dbReference type="PANTHER" id="PTHR46193:SF18">
    <property type="entry name" value="HEXITOL PHOSPHATASE B"/>
    <property type="match status" value="1"/>
</dbReference>
<evidence type="ECO:0000256" key="9">
    <source>
        <dbReference type="ARBA" id="ARBA00044991"/>
    </source>
</evidence>
<dbReference type="OrthoDB" id="9807630at2"/>
<keyword evidence="5" id="KW-0413">Isomerase</keyword>
<feature type="binding site" evidence="11">
    <location>
        <position position="23"/>
    </location>
    <ligand>
        <name>substrate</name>
    </ligand>
</feature>
<dbReference type="NCBIfam" id="TIGR01990">
    <property type="entry name" value="bPGM"/>
    <property type="match status" value="1"/>
</dbReference>
<dbReference type="EMBL" id="QGDL01000002">
    <property type="protein sequence ID" value="PWJ31227.1"/>
    <property type="molecule type" value="Genomic_DNA"/>
</dbReference>
<keyword evidence="15" id="KW-1185">Reference proteome</keyword>
<keyword evidence="4 12" id="KW-0460">Magnesium</keyword>
<dbReference type="NCBIfam" id="TIGR01509">
    <property type="entry name" value="HAD-SF-IA-v3"/>
    <property type="match status" value="1"/>
</dbReference>
<dbReference type="InterPro" id="IPR023214">
    <property type="entry name" value="HAD_sf"/>
</dbReference>
<evidence type="ECO:0000256" key="1">
    <source>
        <dbReference type="ARBA" id="ARBA00006171"/>
    </source>
</evidence>
<dbReference type="SFLD" id="SFLDS00003">
    <property type="entry name" value="Haloacid_Dehalogenase"/>
    <property type="match status" value="1"/>
</dbReference>
<dbReference type="CDD" id="cd02598">
    <property type="entry name" value="HAD_BPGM"/>
    <property type="match status" value="1"/>
</dbReference>
<evidence type="ECO:0000256" key="2">
    <source>
        <dbReference type="ARBA" id="ARBA00022553"/>
    </source>
</evidence>
<dbReference type="InterPro" id="IPR051600">
    <property type="entry name" value="Beta-PGM-like"/>
</dbReference>
<sequence length="212" mass="22800">MKAIIFDLDGVVVDTAKYHYLAWRKLAEELGFAFEEEHNERLKGVSRMRSLEIVLEVGGLTGMSEVQKQELAERKNGYYLNMISGIDQSEILPGISQFISRQKRAGYKIALGSASKSGRMILEKLGLADQFDAIVDGNLAERAKPDPQVFIKAAELLGVPCSECIVIEDAAAGIDAALAGGMKCIGVGGKAILGKADIVVPDTEALSGIEML</sequence>
<comment type="catalytic activity">
    <reaction evidence="7">
        <text>beta-D-glucose 1-phosphate = beta-D-glucose 6-phosphate</text>
        <dbReference type="Rhea" id="RHEA:20113"/>
        <dbReference type="ChEBI" id="CHEBI:57684"/>
        <dbReference type="ChEBI" id="CHEBI:58247"/>
        <dbReference type="EC" id="5.4.2.6"/>
    </reaction>
</comment>
<comment type="caution">
    <text evidence="14">The sequence shown here is derived from an EMBL/GenBank/DDBJ whole genome shotgun (WGS) entry which is preliminary data.</text>
</comment>
<feature type="active site" description="Nucleophile" evidence="10">
    <location>
        <position position="7"/>
    </location>
</feature>
<evidence type="ECO:0000256" key="4">
    <source>
        <dbReference type="ARBA" id="ARBA00022842"/>
    </source>
</evidence>
<feature type="binding site" evidence="12">
    <location>
        <position position="168"/>
    </location>
    <ligand>
        <name>Mg(2+)</name>
        <dbReference type="ChEBI" id="CHEBI:18420"/>
    </ligand>
</feature>
<evidence type="ECO:0000256" key="11">
    <source>
        <dbReference type="PIRSR" id="PIRSR610972-2"/>
    </source>
</evidence>
<evidence type="ECO:0000256" key="6">
    <source>
        <dbReference type="ARBA" id="ARBA00023277"/>
    </source>
</evidence>
<dbReference type="PRINTS" id="PR00413">
    <property type="entry name" value="HADHALOGNASE"/>
</dbReference>
<evidence type="ECO:0000256" key="5">
    <source>
        <dbReference type="ARBA" id="ARBA00023235"/>
    </source>
</evidence>
<dbReference type="SUPFAM" id="SSF56784">
    <property type="entry name" value="HAD-like"/>
    <property type="match status" value="1"/>
</dbReference>
<protein>
    <recommendedName>
        <fullName evidence="9">Beta-phosphoglucomutase</fullName>
        <ecNumber evidence="8">5.4.2.6</ecNumber>
    </recommendedName>
</protein>